<evidence type="ECO:0000313" key="2">
    <source>
        <dbReference type="Proteomes" id="UP000636479"/>
    </source>
</evidence>
<accession>A0A8H6TIQ5</accession>
<evidence type="ECO:0000313" key="1">
    <source>
        <dbReference type="EMBL" id="KAF7316465.1"/>
    </source>
</evidence>
<dbReference type="AlphaFoldDB" id="A0A8H6TIQ5"/>
<dbReference type="Proteomes" id="UP000636479">
    <property type="component" value="Unassembled WGS sequence"/>
</dbReference>
<reference evidence="1" key="1">
    <citation type="submission" date="2020-05" db="EMBL/GenBank/DDBJ databases">
        <title>Mycena genomes resolve the evolution of fungal bioluminescence.</title>
        <authorList>
            <person name="Tsai I.J."/>
        </authorList>
    </citation>
    <scope>NUCLEOTIDE SEQUENCE</scope>
    <source>
        <strain evidence="1">171206Taipei</strain>
    </source>
</reference>
<proteinExistence type="predicted"/>
<gene>
    <name evidence="1" type="ORF">MIND_00165600</name>
</gene>
<comment type="caution">
    <text evidence="1">The sequence shown here is derived from an EMBL/GenBank/DDBJ whole genome shotgun (WGS) entry which is preliminary data.</text>
</comment>
<protein>
    <submittedName>
        <fullName evidence="1">Uncharacterized protein</fullName>
    </submittedName>
</protein>
<dbReference type="EMBL" id="JACAZF010000001">
    <property type="protein sequence ID" value="KAF7316465.1"/>
    <property type="molecule type" value="Genomic_DNA"/>
</dbReference>
<name>A0A8H6TIQ5_9AGAR</name>
<dbReference type="GeneID" id="59341094"/>
<sequence length="79" mass="8549">MDVAFFRSFFGGHARITPAGDNYSKDSPVIVAELNNSQAGDVFGVSKVKNGNRMVTLHLQSMVVVFYPATGKANAWLTV</sequence>
<organism evidence="1 2">
    <name type="scientific">Mycena indigotica</name>
    <dbReference type="NCBI Taxonomy" id="2126181"/>
    <lineage>
        <taxon>Eukaryota</taxon>
        <taxon>Fungi</taxon>
        <taxon>Dikarya</taxon>
        <taxon>Basidiomycota</taxon>
        <taxon>Agaricomycotina</taxon>
        <taxon>Agaricomycetes</taxon>
        <taxon>Agaricomycetidae</taxon>
        <taxon>Agaricales</taxon>
        <taxon>Marasmiineae</taxon>
        <taxon>Mycenaceae</taxon>
        <taxon>Mycena</taxon>
    </lineage>
</organism>
<dbReference type="OrthoDB" id="2960909at2759"/>
<dbReference type="RefSeq" id="XP_037226488.1">
    <property type="nucleotide sequence ID" value="XM_037358578.1"/>
</dbReference>
<keyword evidence="2" id="KW-1185">Reference proteome</keyword>